<comment type="subcellular location">
    <subcellularLocation>
        <location evidence="1">Cell outer membrane</location>
    </subcellularLocation>
</comment>
<dbReference type="GO" id="GO:0009279">
    <property type="term" value="C:cell outer membrane"/>
    <property type="evidence" value="ECO:0007669"/>
    <property type="project" value="UniProtKB-SubCell"/>
</dbReference>
<dbReference type="InterPro" id="IPR006665">
    <property type="entry name" value="OmpA-like"/>
</dbReference>
<name>A0A1M7CC54_9BACT</name>
<dbReference type="Gene3D" id="2.60.120.260">
    <property type="entry name" value="Galactose-binding domain-like"/>
    <property type="match status" value="1"/>
</dbReference>
<dbReference type="Gene3D" id="3.30.1330.60">
    <property type="entry name" value="OmpA-like domain"/>
    <property type="match status" value="2"/>
</dbReference>
<reference evidence="7 8" key="1">
    <citation type="submission" date="2016-11" db="EMBL/GenBank/DDBJ databases">
        <authorList>
            <person name="Jaros S."/>
            <person name="Januszkiewicz K."/>
            <person name="Wedrychowicz H."/>
        </authorList>
    </citation>
    <scope>NUCLEOTIDE SEQUENCE [LARGE SCALE GENOMIC DNA]</scope>
    <source>
        <strain evidence="7 8">DSM 27406</strain>
    </source>
</reference>
<dbReference type="InterPro" id="IPR050330">
    <property type="entry name" value="Bact_OuterMem_StrucFunc"/>
</dbReference>
<sequence length="487" mass="54702">MHLMKSTLTVLLLLCCMLTSAQNLLPNPGFDEVNICIEYFAKCAPRAWFPTAPFFSKVIYDGDIPQDNHMVTLTMESKVNTTFRPYYKTQLLNKLTKGTRYKMEVFMLDTRESAGFLDVKLDTAETVQDLPVALQTTPTLHLTKKTTGKPTENWIKLEQEFTAADNYGYIVIGNLTTLPGKIARNLLCYIDSMALTPMDGQTFNAAEADTIRTLLYNDRWRHSYARPNTSLYSNALSAKIKLPTRVSQRSGRCDTILLAPEFFTGNKKEISRVYADQLGETFKLKPEEVQQKILINGYSYLKPNLKYNEIIAADRANEVAKYLVYKRGFSFDDFIIKGNTSPRPGMDSMETVEIISCQPAPAPEATPVTRTDTLIIPDILFAFDSSTLNKKMSGTLDSLVEKIPDENGIQLAVTGHTDNKGTALYNQDLSMRRANTIATYVKQHKQRISIAVINGMGESMPVADNNSAAGRQKNRRVEIIIFYPPAK</sequence>
<evidence type="ECO:0000259" key="6">
    <source>
        <dbReference type="PROSITE" id="PS51123"/>
    </source>
</evidence>
<dbReference type="SUPFAM" id="SSF103088">
    <property type="entry name" value="OmpA-like"/>
    <property type="match status" value="2"/>
</dbReference>
<evidence type="ECO:0000256" key="1">
    <source>
        <dbReference type="ARBA" id="ARBA00004442"/>
    </source>
</evidence>
<evidence type="ECO:0000256" key="5">
    <source>
        <dbReference type="SAM" id="SignalP"/>
    </source>
</evidence>
<evidence type="ECO:0000256" key="4">
    <source>
        <dbReference type="PROSITE-ProRule" id="PRU00473"/>
    </source>
</evidence>
<dbReference type="PANTHER" id="PTHR30329">
    <property type="entry name" value="STATOR ELEMENT OF FLAGELLAR MOTOR COMPLEX"/>
    <property type="match status" value="1"/>
</dbReference>
<feature type="chain" id="PRO_5009924527" evidence="5">
    <location>
        <begin position="22"/>
        <end position="487"/>
    </location>
</feature>
<feature type="domain" description="OmpA-like" evidence="6">
    <location>
        <begin position="368"/>
        <end position="485"/>
    </location>
</feature>
<organism evidence="7 8">
    <name type="scientific">Chitinophaga jiangningensis</name>
    <dbReference type="NCBI Taxonomy" id="1419482"/>
    <lineage>
        <taxon>Bacteria</taxon>
        <taxon>Pseudomonadati</taxon>
        <taxon>Bacteroidota</taxon>
        <taxon>Chitinophagia</taxon>
        <taxon>Chitinophagales</taxon>
        <taxon>Chitinophagaceae</taxon>
        <taxon>Chitinophaga</taxon>
    </lineage>
</organism>
<keyword evidence="5" id="KW-0732">Signal</keyword>
<dbReference type="Pfam" id="PF00691">
    <property type="entry name" value="OmpA"/>
    <property type="match status" value="2"/>
</dbReference>
<dbReference type="PROSITE" id="PS51123">
    <property type="entry name" value="OMPA_2"/>
    <property type="match status" value="1"/>
</dbReference>
<feature type="signal peptide" evidence="5">
    <location>
        <begin position="1"/>
        <end position="21"/>
    </location>
</feature>
<dbReference type="STRING" id="1419482.SAMN05444266_104274"/>
<dbReference type="InterPro" id="IPR006664">
    <property type="entry name" value="OMP_bac"/>
</dbReference>
<evidence type="ECO:0000313" key="7">
    <source>
        <dbReference type="EMBL" id="SHL64858.1"/>
    </source>
</evidence>
<keyword evidence="8" id="KW-1185">Reference proteome</keyword>
<keyword evidence="2 4" id="KW-0472">Membrane</keyword>
<dbReference type="InterPro" id="IPR036737">
    <property type="entry name" value="OmpA-like_sf"/>
</dbReference>
<dbReference type="PRINTS" id="PR01021">
    <property type="entry name" value="OMPADOMAIN"/>
</dbReference>
<dbReference type="CDD" id="cd07185">
    <property type="entry name" value="OmpA_C-like"/>
    <property type="match status" value="1"/>
</dbReference>
<evidence type="ECO:0000313" key="8">
    <source>
        <dbReference type="Proteomes" id="UP000184420"/>
    </source>
</evidence>
<proteinExistence type="predicted"/>
<keyword evidence="3" id="KW-0998">Cell outer membrane</keyword>
<dbReference type="OrthoDB" id="9782229at2"/>
<dbReference type="PANTHER" id="PTHR30329:SF21">
    <property type="entry name" value="LIPOPROTEIN YIAD-RELATED"/>
    <property type="match status" value="1"/>
</dbReference>
<evidence type="ECO:0000256" key="2">
    <source>
        <dbReference type="ARBA" id="ARBA00023136"/>
    </source>
</evidence>
<evidence type="ECO:0000256" key="3">
    <source>
        <dbReference type="ARBA" id="ARBA00023237"/>
    </source>
</evidence>
<gene>
    <name evidence="7" type="ORF">SAMN05444266_104274</name>
</gene>
<dbReference type="Proteomes" id="UP000184420">
    <property type="component" value="Unassembled WGS sequence"/>
</dbReference>
<dbReference type="EMBL" id="FRBL01000004">
    <property type="protein sequence ID" value="SHL64858.1"/>
    <property type="molecule type" value="Genomic_DNA"/>
</dbReference>
<protein>
    <submittedName>
        <fullName evidence="7">Outer membrane protein OmpA</fullName>
    </submittedName>
</protein>
<accession>A0A1M7CC54</accession>
<dbReference type="AlphaFoldDB" id="A0A1M7CC54"/>